<dbReference type="RefSeq" id="WP_204296745.1">
    <property type="nucleotide sequence ID" value="NZ_BAAAGQ010000006.1"/>
</dbReference>
<evidence type="ECO:0008006" key="2">
    <source>
        <dbReference type="Google" id="ProtNLM"/>
    </source>
</evidence>
<evidence type="ECO:0000313" key="1">
    <source>
        <dbReference type="EMBL" id="GID46449.1"/>
    </source>
</evidence>
<gene>
    <name evidence="1" type="ORF">Aca07nite_37240</name>
</gene>
<proteinExistence type="predicted"/>
<dbReference type="Pfam" id="PF13646">
    <property type="entry name" value="HEAT_2"/>
    <property type="match status" value="1"/>
</dbReference>
<organism evidence="1">
    <name type="scientific">Actinoplanes campanulatus</name>
    <dbReference type="NCBI Taxonomy" id="113559"/>
    <lineage>
        <taxon>Bacteria</taxon>
        <taxon>Bacillati</taxon>
        <taxon>Actinomycetota</taxon>
        <taxon>Actinomycetes</taxon>
        <taxon>Micromonosporales</taxon>
        <taxon>Micromonosporaceae</taxon>
        <taxon>Actinoplanes</taxon>
    </lineage>
</organism>
<comment type="caution">
    <text evidence="1">The sequence shown here is derived from an EMBL/GenBank/DDBJ whole genome shotgun (WGS) entry which is preliminary data.</text>
</comment>
<sequence>MSVDATVERLASSDRTEREAAEETLVAAGAEAVEPVLRALCDEESPIDWSTSASLLRRLGDPAFGPLIAAMAAAPTSEVARRCGWALMAVEVSTPAVYLPALRHPHPKVRRSGIYFFQRRQVDAEPYLPDLIALLDDPDEGVRDNLIRGFGEIGAVAAPALREVRRGAGRKRRAALAALAEIGGWDALDDHDRRVITRLIEIKSGYEEPEPMHLCGSWYALPTADQAAVLDAFDLVEPRPVTMRLGESAWNRDQHSSRHRVEHPECRRNYVTPCLDGWTLVFGRMPSVAHIRDADDFEKALRADVKARTARLSDRFGAAHWYGTSCGDGWTAWCIAEKGEVVRFYDNFDPDDQIGDGHPAETGYRLPHGSAFPEGALAGLAHLPMEEIMERIRQLREELDIPDDADSTMIAGRLSVNPDEFGPHTRVEGRAVLALTACGVAHGSTPGALSV</sequence>
<name>A0ABQ3WJM1_9ACTN</name>
<accession>A0ABQ3WJM1</accession>
<dbReference type="InterPro" id="IPR016024">
    <property type="entry name" value="ARM-type_fold"/>
</dbReference>
<dbReference type="Gene3D" id="1.25.10.10">
    <property type="entry name" value="Leucine-rich Repeat Variant"/>
    <property type="match status" value="1"/>
</dbReference>
<dbReference type="InterPro" id="IPR011989">
    <property type="entry name" value="ARM-like"/>
</dbReference>
<reference evidence="1" key="1">
    <citation type="submission" date="2021-01" db="EMBL/GenBank/DDBJ databases">
        <title>Whole genome shotgun sequence of Actinoplanes capillaceus NBRC 16408.</title>
        <authorList>
            <person name="Komaki H."/>
            <person name="Tamura T."/>
        </authorList>
    </citation>
    <scope>NUCLEOTIDE SEQUENCE [LARGE SCALE GENOMIC DNA]</scope>
    <source>
        <strain evidence="1">NBRC 16408</strain>
    </source>
</reference>
<dbReference type="SUPFAM" id="SSF48371">
    <property type="entry name" value="ARM repeat"/>
    <property type="match status" value="1"/>
</dbReference>
<dbReference type="EMBL" id="BOMF01000074">
    <property type="protein sequence ID" value="GID46449.1"/>
    <property type="molecule type" value="Genomic_DNA"/>
</dbReference>
<protein>
    <recommendedName>
        <fullName evidence="2">HEAT repeat-containing protein</fullName>
    </recommendedName>
</protein>